<evidence type="ECO:0000313" key="1">
    <source>
        <dbReference type="EMBL" id="GAA5114245.1"/>
    </source>
</evidence>
<comment type="caution">
    <text evidence="1">The sequence shown here is derived from an EMBL/GenBank/DDBJ whole genome shotgun (WGS) entry which is preliminary data.</text>
</comment>
<dbReference type="InterPro" id="IPR007833">
    <property type="entry name" value="Capsule_polysaccharide_synth"/>
</dbReference>
<reference evidence="2" key="1">
    <citation type="journal article" date="2019" name="Int. J. Syst. Evol. Microbiol.">
        <title>The Global Catalogue of Microorganisms (GCM) 10K type strain sequencing project: providing services to taxonomists for standard genome sequencing and annotation.</title>
        <authorList>
            <consortium name="The Broad Institute Genomics Platform"/>
            <consortium name="The Broad Institute Genome Sequencing Center for Infectious Disease"/>
            <person name="Wu L."/>
            <person name="Ma J."/>
        </authorList>
    </citation>
    <scope>NUCLEOTIDE SEQUENCE [LARGE SCALE GENOMIC DNA]</scope>
    <source>
        <strain evidence="2">JCM 18050</strain>
    </source>
</reference>
<organism evidence="1 2">
    <name type="scientific">Orbus sasakiae</name>
    <dbReference type="NCBI Taxonomy" id="1078475"/>
    <lineage>
        <taxon>Bacteria</taxon>
        <taxon>Pseudomonadati</taxon>
        <taxon>Pseudomonadota</taxon>
        <taxon>Gammaproteobacteria</taxon>
        <taxon>Orbales</taxon>
        <taxon>Orbaceae</taxon>
        <taxon>Orbus</taxon>
    </lineage>
</organism>
<dbReference type="EMBL" id="BAABHY010000006">
    <property type="protein sequence ID" value="GAA5114245.1"/>
    <property type="molecule type" value="Genomic_DNA"/>
</dbReference>
<dbReference type="Pfam" id="PF05159">
    <property type="entry name" value="Capsule_synth"/>
    <property type="match status" value="1"/>
</dbReference>
<dbReference type="Proteomes" id="UP001500171">
    <property type="component" value="Unassembled WGS sequence"/>
</dbReference>
<evidence type="ECO:0008006" key="3">
    <source>
        <dbReference type="Google" id="ProtNLM"/>
    </source>
</evidence>
<proteinExistence type="predicted"/>
<name>A0ABP9NC83_9GAMM</name>
<keyword evidence="2" id="KW-1185">Reference proteome</keyword>
<sequence length="395" mass="45508">MIVFIIDYIERFNFYSRMFTSLSGEYKVVVVTHDPIVYLLCRKFPCKCILIKKNILPIYLSDSDADRDIITSIEVLNDDFSYEQAKNSYISTVHTLESLFKNNRIIKCVIWNGETLIGRATTQVCRKLSIEKIYLEISNLPNKMFSDPMGANAKSSIFYEPSIIDNLPLVSEQQHQAWIKLYEDLKAGKLPQAQSRFFRRIIGAINYGLKYLYASVYKKSFKRFKIKSHPNMANIIFNNAFDIKNEEYIFLPLQVSTDTQIKLNSNYNNIDAIRVALHKANQMNIKLLVKIHPAEKEQVSINNIIQEQKITKFILTNINTIDLIKNSTEVVVINSTVGLESLIYGKKVTVIGNALYLNFDQTKLKKYIHSYLIDGVDYFSNGSISLENSLKLLKI</sequence>
<protein>
    <recommendedName>
        <fullName evidence="3">Capsule polysaccharide biosynthesis protein</fullName>
    </recommendedName>
</protein>
<dbReference type="RefSeq" id="WP_345492481.1">
    <property type="nucleotide sequence ID" value="NZ_BAABHY010000006.1"/>
</dbReference>
<evidence type="ECO:0000313" key="2">
    <source>
        <dbReference type="Proteomes" id="UP001500171"/>
    </source>
</evidence>
<gene>
    <name evidence="1" type="ORF">GCM10023211_23590</name>
</gene>
<accession>A0ABP9NC83</accession>